<accession>A0ACC0HD23</accession>
<reference evidence="1 2" key="1">
    <citation type="journal article" date="2022" name="Plant J.">
        <title>Chromosome-level genome of Camellia lanceoleosa provides a valuable resource for understanding genome evolution and self-incompatibility.</title>
        <authorList>
            <person name="Gong W."/>
            <person name="Xiao S."/>
            <person name="Wang L."/>
            <person name="Liao Z."/>
            <person name="Chang Y."/>
            <person name="Mo W."/>
            <person name="Hu G."/>
            <person name="Li W."/>
            <person name="Zhao G."/>
            <person name="Zhu H."/>
            <person name="Hu X."/>
            <person name="Ji K."/>
            <person name="Xiang X."/>
            <person name="Song Q."/>
            <person name="Yuan D."/>
            <person name="Jin S."/>
            <person name="Zhang L."/>
        </authorList>
    </citation>
    <scope>NUCLEOTIDE SEQUENCE [LARGE SCALE GENOMIC DNA]</scope>
    <source>
        <strain evidence="1">SQ_2022a</strain>
    </source>
</reference>
<comment type="caution">
    <text evidence="1">The sequence shown here is derived from an EMBL/GenBank/DDBJ whole genome shotgun (WGS) entry which is preliminary data.</text>
</comment>
<sequence length="130" mass="14402">MRSGKSSMLESVVGKDFFPRGSAAVRKEIADETNRETGRSKQISTVPIYLSLYSPSVVNLTLIDLPGLTKVAIGEIANLNVCTSFLVIILIVLIIVDGQYESIVQDIENMVRSYIEKVTIVSVHDGEYHW</sequence>
<proteinExistence type="predicted"/>
<protein>
    <submittedName>
        <fullName evidence="1">Dynamin-related protein 1A</fullName>
    </submittedName>
</protein>
<organism evidence="1 2">
    <name type="scientific">Camellia lanceoleosa</name>
    <dbReference type="NCBI Taxonomy" id="1840588"/>
    <lineage>
        <taxon>Eukaryota</taxon>
        <taxon>Viridiplantae</taxon>
        <taxon>Streptophyta</taxon>
        <taxon>Embryophyta</taxon>
        <taxon>Tracheophyta</taxon>
        <taxon>Spermatophyta</taxon>
        <taxon>Magnoliopsida</taxon>
        <taxon>eudicotyledons</taxon>
        <taxon>Gunneridae</taxon>
        <taxon>Pentapetalae</taxon>
        <taxon>asterids</taxon>
        <taxon>Ericales</taxon>
        <taxon>Theaceae</taxon>
        <taxon>Camellia</taxon>
    </lineage>
</organism>
<dbReference type="EMBL" id="CM045762">
    <property type="protein sequence ID" value="KAI8010808.1"/>
    <property type="molecule type" value="Genomic_DNA"/>
</dbReference>
<gene>
    <name evidence="1" type="ORF">LOK49_LG06G01234</name>
</gene>
<name>A0ACC0HD23_9ERIC</name>
<evidence type="ECO:0000313" key="2">
    <source>
        <dbReference type="Proteomes" id="UP001060215"/>
    </source>
</evidence>
<evidence type="ECO:0000313" key="1">
    <source>
        <dbReference type="EMBL" id="KAI8010808.1"/>
    </source>
</evidence>
<keyword evidence="2" id="KW-1185">Reference proteome</keyword>
<dbReference type="Proteomes" id="UP001060215">
    <property type="component" value="Chromosome 5"/>
</dbReference>